<dbReference type="Proteomes" id="UP001497516">
    <property type="component" value="Chromosome 5"/>
</dbReference>
<gene>
    <name evidence="2" type="ORF">LTRI10_LOCUS29287</name>
</gene>
<dbReference type="Pfam" id="PF14223">
    <property type="entry name" value="Retrotran_gag_2"/>
    <property type="match status" value="1"/>
</dbReference>
<dbReference type="GO" id="GO:0003676">
    <property type="term" value="F:nucleic acid binding"/>
    <property type="evidence" value="ECO:0007669"/>
    <property type="project" value="InterPro"/>
</dbReference>
<dbReference type="InterPro" id="IPR036875">
    <property type="entry name" value="Znf_CCHC_sf"/>
</dbReference>
<dbReference type="GO" id="GO:0008270">
    <property type="term" value="F:zinc ion binding"/>
    <property type="evidence" value="ECO:0007669"/>
    <property type="project" value="InterPro"/>
</dbReference>
<proteinExistence type="predicted"/>
<dbReference type="PANTHER" id="PTHR47481">
    <property type="match status" value="1"/>
</dbReference>
<accession>A0AAV2ESH8</accession>
<evidence type="ECO:0000256" key="1">
    <source>
        <dbReference type="SAM" id="MobiDB-lite"/>
    </source>
</evidence>
<reference evidence="2 3" key="1">
    <citation type="submission" date="2024-04" db="EMBL/GenBank/DDBJ databases">
        <authorList>
            <person name="Fracassetti M."/>
        </authorList>
    </citation>
    <scope>NUCLEOTIDE SEQUENCE [LARGE SCALE GENOMIC DNA]</scope>
</reference>
<protein>
    <recommendedName>
        <fullName evidence="4">CCHC-type domain-containing protein</fullName>
    </recommendedName>
</protein>
<evidence type="ECO:0008006" key="4">
    <source>
        <dbReference type="Google" id="ProtNLM"/>
    </source>
</evidence>
<evidence type="ECO:0000313" key="2">
    <source>
        <dbReference type="EMBL" id="CAL1388355.1"/>
    </source>
</evidence>
<dbReference type="AlphaFoldDB" id="A0AAV2ESH8"/>
<sequence length="375" mass="40669">MSTNTGESVLTLDGGNTIITLNPASQFPIKLDGDNFPTWRAQLFTLLRGLDLLKFLDGTHPRPSADADPAAITHWFRQDQLLLHAVIASVTPAVAPYVTSATSSHDAWMILERMFAGQSRQRVINLKGKLLRETQGARPVAVYLQAMRSTAAELALVNAPVSHEDMVLHILCGLRDEFSHLAAAIRARDTTIQIEDLHDRLVDFEADMAAARVHQPAPTTAFSTARGRPHTPNFISRSAGTPRRDSPSPSFYGSDARRDHSPRSPRGSYSPRSGFSNSPPASSLLGRPQLRCQFCDKLGHSAKDCYRIRGRPQAHHTATAAPSHSGWLIDSAATNHMTPDLGNLSLYTDYAGPDEVLISDGSGSSHGGASSTRPE</sequence>
<organism evidence="2 3">
    <name type="scientific">Linum trigynum</name>
    <dbReference type="NCBI Taxonomy" id="586398"/>
    <lineage>
        <taxon>Eukaryota</taxon>
        <taxon>Viridiplantae</taxon>
        <taxon>Streptophyta</taxon>
        <taxon>Embryophyta</taxon>
        <taxon>Tracheophyta</taxon>
        <taxon>Spermatophyta</taxon>
        <taxon>Magnoliopsida</taxon>
        <taxon>eudicotyledons</taxon>
        <taxon>Gunneridae</taxon>
        <taxon>Pentapetalae</taxon>
        <taxon>rosids</taxon>
        <taxon>fabids</taxon>
        <taxon>Malpighiales</taxon>
        <taxon>Linaceae</taxon>
        <taxon>Linum</taxon>
    </lineage>
</organism>
<dbReference type="PANTHER" id="PTHR47481:SF43">
    <property type="entry name" value="RETROTRANSPOSON COPIA-LIKE N-TERMINAL DOMAIN-CONTAINING PROTEIN"/>
    <property type="match status" value="1"/>
</dbReference>
<name>A0AAV2ESH8_9ROSI</name>
<dbReference type="SUPFAM" id="SSF57756">
    <property type="entry name" value="Retrovirus zinc finger-like domains"/>
    <property type="match status" value="1"/>
</dbReference>
<evidence type="ECO:0000313" key="3">
    <source>
        <dbReference type="Proteomes" id="UP001497516"/>
    </source>
</evidence>
<dbReference type="EMBL" id="OZ034818">
    <property type="protein sequence ID" value="CAL1388355.1"/>
    <property type="molecule type" value="Genomic_DNA"/>
</dbReference>
<feature type="region of interest" description="Disordered" evidence="1">
    <location>
        <begin position="215"/>
        <end position="286"/>
    </location>
</feature>
<keyword evidence="3" id="KW-1185">Reference proteome</keyword>
<feature type="compositionally biased region" description="Low complexity" evidence="1">
    <location>
        <begin position="264"/>
        <end position="276"/>
    </location>
</feature>